<feature type="region of interest" description="Disordered" evidence="1">
    <location>
        <begin position="151"/>
        <end position="208"/>
    </location>
</feature>
<sequence>MPSFSYSISARLARTVGSTLSRVWTGRVSKTSSTRRRTTSPPAKSLGLIHPDPIAPASRSSSFEEEDGPEHQVKQENDRAIKKEEDQCDYSIAVHGDDHEYSMGADSEEELDEEEMFEDSLSHAQDVISMLGDVADMDKPIQSIEVYDEILDSQDASPSLRGGTRVPEDGDDGDEEDDGANQYEYEDDDDYEQPPTNPNDYYESEEDFEDEYDIDQADLDWYRLERTRVANIRDWARDAAKAHKLMTLCGQYSLLPSSWECDLIDHPYLTGLFAPIDEEKKTLIRAESNQFRATRALRNLFELHIRICAYRQDGLHDKIGDLIDKEIRKYNAAVERDAKLLGSYAYSSPIMIIKFATLQFAQVDEDQLQTWVHQQAMLSCRRSVEDYHNQWAQRGVEHYPRVMFAFVIIQQTVQIWAIDTELPEEQLGNPYPLRSIDMSKRNDWLNCTFSIAIPIHLAKESLLAHRWNFPKVEVEDSDTDL</sequence>
<reference evidence="2" key="1">
    <citation type="submission" date="2023-06" db="EMBL/GenBank/DDBJ databases">
        <authorList>
            <person name="Noh H."/>
        </authorList>
    </citation>
    <scope>NUCLEOTIDE SEQUENCE</scope>
    <source>
        <strain evidence="2">DUCC20226</strain>
    </source>
</reference>
<keyword evidence="3" id="KW-1185">Reference proteome</keyword>
<dbReference type="EMBL" id="JAUJFL010000001">
    <property type="protein sequence ID" value="KAK2613854.1"/>
    <property type="molecule type" value="Genomic_DNA"/>
</dbReference>
<evidence type="ECO:0000313" key="2">
    <source>
        <dbReference type="EMBL" id="KAK2613854.1"/>
    </source>
</evidence>
<proteinExistence type="predicted"/>
<feature type="compositionally biased region" description="Basic and acidic residues" evidence="1">
    <location>
        <begin position="69"/>
        <end position="85"/>
    </location>
</feature>
<protein>
    <submittedName>
        <fullName evidence="2">Uncharacterized protein</fullName>
    </submittedName>
</protein>
<evidence type="ECO:0000313" key="3">
    <source>
        <dbReference type="Proteomes" id="UP001265746"/>
    </source>
</evidence>
<comment type="caution">
    <text evidence="2">The sequence shown here is derived from an EMBL/GenBank/DDBJ whole genome shotgun (WGS) entry which is preliminary data.</text>
</comment>
<dbReference type="AlphaFoldDB" id="A0AAD9SQD3"/>
<dbReference type="Proteomes" id="UP001265746">
    <property type="component" value="Unassembled WGS sequence"/>
</dbReference>
<name>A0AAD9SQD3_PHOAM</name>
<feature type="compositionally biased region" description="Acidic residues" evidence="1">
    <location>
        <begin position="106"/>
        <end position="118"/>
    </location>
</feature>
<evidence type="ECO:0000256" key="1">
    <source>
        <dbReference type="SAM" id="MobiDB-lite"/>
    </source>
</evidence>
<accession>A0AAD9SQD3</accession>
<feature type="compositionally biased region" description="Acidic residues" evidence="1">
    <location>
        <begin position="169"/>
        <end position="192"/>
    </location>
</feature>
<gene>
    <name evidence="2" type="ORF">N8I77_000731</name>
</gene>
<organism evidence="2 3">
    <name type="scientific">Phomopsis amygdali</name>
    <name type="common">Fusicoccum amygdali</name>
    <dbReference type="NCBI Taxonomy" id="1214568"/>
    <lineage>
        <taxon>Eukaryota</taxon>
        <taxon>Fungi</taxon>
        <taxon>Dikarya</taxon>
        <taxon>Ascomycota</taxon>
        <taxon>Pezizomycotina</taxon>
        <taxon>Sordariomycetes</taxon>
        <taxon>Sordariomycetidae</taxon>
        <taxon>Diaporthales</taxon>
        <taxon>Diaporthaceae</taxon>
        <taxon>Diaporthe</taxon>
    </lineage>
</organism>
<feature type="region of interest" description="Disordered" evidence="1">
    <location>
        <begin position="25"/>
        <end position="120"/>
    </location>
</feature>